<sequence>ILGESLSAKGNYQINGTMETRSLKLVWVSGLILVSSSGLLDYGNLCLGYGSCFDNGDVGCGLVDDGICSNLLEDVAECLGVLGFIGGCSSLLLENVPDFGRESRLPRCLRHDLLRDIQLIVDVYVFHLVLSYSTLRNYSTLSGYSILSFDRRLSFRNLCRLLISGLLVARESGAHRAVEGAPSRHFLLFLLFGLVLHGDLLDLALFLLLLLSLILLFFNLLNRLLHLLYDCVLRLLH</sequence>
<evidence type="ECO:0000313" key="3">
    <source>
        <dbReference type="Proteomes" id="UP001328107"/>
    </source>
</evidence>
<comment type="caution">
    <text evidence="2">The sequence shown here is derived from an EMBL/GenBank/DDBJ whole genome shotgun (WGS) entry which is preliminary data.</text>
</comment>
<gene>
    <name evidence="2" type="ORF">PMAYCL1PPCAC_01128</name>
</gene>
<dbReference type="Proteomes" id="UP001328107">
    <property type="component" value="Unassembled WGS sequence"/>
</dbReference>
<keyword evidence="3" id="KW-1185">Reference proteome</keyword>
<reference evidence="3" key="1">
    <citation type="submission" date="2022-10" db="EMBL/GenBank/DDBJ databases">
        <title>Genome assembly of Pristionchus species.</title>
        <authorList>
            <person name="Yoshida K."/>
            <person name="Sommer R.J."/>
        </authorList>
    </citation>
    <scope>NUCLEOTIDE SEQUENCE [LARGE SCALE GENOMIC DNA]</scope>
    <source>
        <strain evidence="3">RS5460</strain>
    </source>
</reference>
<protein>
    <submittedName>
        <fullName evidence="2">Uncharacterized protein</fullName>
    </submittedName>
</protein>
<dbReference type="AlphaFoldDB" id="A0AAN5BZD7"/>
<evidence type="ECO:0000256" key="1">
    <source>
        <dbReference type="SAM" id="Phobius"/>
    </source>
</evidence>
<keyword evidence="1" id="KW-1133">Transmembrane helix</keyword>
<feature type="non-terminal residue" evidence="2">
    <location>
        <position position="1"/>
    </location>
</feature>
<accession>A0AAN5BZD7</accession>
<proteinExistence type="predicted"/>
<keyword evidence="1" id="KW-0472">Membrane</keyword>
<keyword evidence="1" id="KW-0812">Transmembrane</keyword>
<name>A0AAN5BZD7_9BILA</name>
<organism evidence="2 3">
    <name type="scientific">Pristionchus mayeri</name>
    <dbReference type="NCBI Taxonomy" id="1317129"/>
    <lineage>
        <taxon>Eukaryota</taxon>
        <taxon>Metazoa</taxon>
        <taxon>Ecdysozoa</taxon>
        <taxon>Nematoda</taxon>
        <taxon>Chromadorea</taxon>
        <taxon>Rhabditida</taxon>
        <taxon>Rhabditina</taxon>
        <taxon>Diplogasteromorpha</taxon>
        <taxon>Diplogasteroidea</taxon>
        <taxon>Neodiplogasteridae</taxon>
        <taxon>Pristionchus</taxon>
    </lineage>
</organism>
<evidence type="ECO:0000313" key="2">
    <source>
        <dbReference type="EMBL" id="GMR30933.1"/>
    </source>
</evidence>
<feature type="transmembrane region" description="Helical" evidence="1">
    <location>
        <begin position="203"/>
        <end position="221"/>
    </location>
</feature>
<dbReference type="EMBL" id="BTRK01000001">
    <property type="protein sequence ID" value="GMR30933.1"/>
    <property type="molecule type" value="Genomic_DNA"/>
</dbReference>